<organism evidence="3 5">
    <name type="scientific">Acanthaster planci</name>
    <name type="common">Crown-of-thorns starfish</name>
    <dbReference type="NCBI Taxonomy" id="133434"/>
    <lineage>
        <taxon>Eukaryota</taxon>
        <taxon>Metazoa</taxon>
        <taxon>Echinodermata</taxon>
        <taxon>Eleutherozoa</taxon>
        <taxon>Asterozoa</taxon>
        <taxon>Asteroidea</taxon>
        <taxon>Valvatacea</taxon>
        <taxon>Valvatida</taxon>
        <taxon>Acanthasteridae</taxon>
        <taxon>Acanthaster</taxon>
    </lineage>
</organism>
<dbReference type="SUPFAM" id="SSF47986">
    <property type="entry name" value="DEATH domain"/>
    <property type="match status" value="1"/>
</dbReference>
<feature type="region of interest" description="Disordered" evidence="1">
    <location>
        <begin position="270"/>
        <end position="297"/>
    </location>
</feature>
<feature type="domain" description="Death" evidence="2">
    <location>
        <begin position="38"/>
        <end position="113"/>
    </location>
</feature>
<evidence type="ECO:0000313" key="5">
    <source>
        <dbReference type="RefSeq" id="XP_022105703.1"/>
    </source>
</evidence>
<sequence>MYSKMSSSVAPSVRKRPRITVKAMEALRAKLDPASRKNWRLVASDLDQRKFTNEWIELMESKCPNPSFSPTVEVLREWQRGLTIDQDVPVQQLFAVLKDLGREDAASLVVKMSEDQTFLDYYDEPIMTSPQSTCNPSHQGQLSPDLRCYKNSSQYPSMASCCRNHSQQQPHPSPQESSYHGWPDHSASTRADRQRQPCSPGLPEDPHNLQVLQPRSNRQPDMQVEAEFNPDFGAQGPNYEQTPMNFNRSQISLISDRSSSLHMNGLQLNPNPHRLTDSDPRNAFSTWPPRSAGRSSRSNICIRENEHFAPIQSNESGPEYLLQGPGFLGHTCSSIQPLRSVSPVNTTETGASPIQVQDSYRNNCWFITYPYTSFKRAFQLGMALKTAGQNVIVDRKIDSFMSATHSREETSRLYKTATHIIIICNKDYIKEIGGRVKSPLNTRFIYGLMETEFRQRQRNIRFVPIIDQEHIRDRNVPEPFRSYSKEYQAFVFKALCNYNTAKSTSARSREVSIERTFYGSH</sequence>
<dbReference type="OrthoDB" id="6021171at2759"/>
<dbReference type="InterPro" id="IPR000488">
    <property type="entry name" value="Death_dom"/>
</dbReference>
<dbReference type="Pfam" id="PF00531">
    <property type="entry name" value="Death"/>
    <property type="match status" value="1"/>
</dbReference>
<feature type="compositionally biased region" description="Low complexity" evidence="1">
    <location>
        <begin position="165"/>
        <end position="180"/>
    </location>
</feature>
<dbReference type="InterPro" id="IPR011029">
    <property type="entry name" value="DEATH-like_dom_sf"/>
</dbReference>
<dbReference type="GeneID" id="110987348"/>
<dbReference type="RefSeq" id="XP_022105703.1">
    <property type="nucleotide sequence ID" value="XM_022250011.1"/>
</dbReference>
<keyword evidence="3" id="KW-1185">Reference proteome</keyword>
<dbReference type="AlphaFoldDB" id="A0A8B7ZJ93"/>
<dbReference type="GO" id="GO:0007165">
    <property type="term" value="P:signal transduction"/>
    <property type="evidence" value="ECO:0007669"/>
    <property type="project" value="InterPro"/>
</dbReference>
<reference evidence="4 5" key="1">
    <citation type="submission" date="2025-04" db="UniProtKB">
        <authorList>
            <consortium name="RefSeq"/>
        </authorList>
    </citation>
    <scope>IDENTIFICATION</scope>
</reference>
<gene>
    <name evidence="4 5" type="primary">LOC110987348</name>
</gene>
<feature type="region of interest" description="Disordered" evidence="1">
    <location>
        <begin position="159"/>
        <end position="212"/>
    </location>
</feature>
<protein>
    <submittedName>
        <fullName evidence="4 5">Uncharacterized protein LOC110987348</fullName>
    </submittedName>
</protein>
<dbReference type="Proteomes" id="UP000694845">
    <property type="component" value="Unplaced"/>
</dbReference>
<dbReference type="Gene3D" id="1.10.533.10">
    <property type="entry name" value="Death Domain, Fas"/>
    <property type="match status" value="1"/>
</dbReference>
<evidence type="ECO:0000313" key="4">
    <source>
        <dbReference type="RefSeq" id="XP_022105702.1"/>
    </source>
</evidence>
<proteinExistence type="predicted"/>
<dbReference type="OMA" id="NEWIELM"/>
<evidence type="ECO:0000259" key="2">
    <source>
        <dbReference type="PROSITE" id="PS50017"/>
    </source>
</evidence>
<dbReference type="KEGG" id="aplc:110987348"/>
<accession>A0A8B7ZJ93</accession>
<evidence type="ECO:0000256" key="1">
    <source>
        <dbReference type="SAM" id="MobiDB-lite"/>
    </source>
</evidence>
<dbReference type="RefSeq" id="XP_022105702.1">
    <property type="nucleotide sequence ID" value="XM_022250010.1"/>
</dbReference>
<evidence type="ECO:0000313" key="3">
    <source>
        <dbReference type="Proteomes" id="UP000694845"/>
    </source>
</evidence>
<dbReference type="PROSITE" id="PS50017">
    <property type="entry name" value="DEATH_DOMAIN"/>
    <property type="match status" value="1"/>
</dbReference>
<name>A0A8B7ZJ93_ACAPL</name>